<dbReference type="RefSeq" id="XP_018104429.1">
    <property type="nucleotide sequence ID" value="XM_018248940.2"/>
</dbReference>
<dbReference type="FunFam" id="3.30.710.10:FF:000065">
    <property type="entry name" value="zinc finger and BTB domain-containing protein 21"/>
    <property type="match status" value="1"/>
</dbReference>
<evidence type="ECO:0000313" key="15">
    <source>
        <dbReference type="Xenbase" id="XB-GENE-17346373"/>
    </source>
</evidence>
<keyword evidence="4 7" id="KW-0863">Zinc-finger</keyword>
<feature type="compositionally biased region" description="Basic and acidic residues" evidence="8">
    <location>
        <begin position="481"/>
        <end position="492"/>
    </location>
</feature>
<feature type="domain" description="C2H2-type" evidence="10">
    <location>
        <begin position="887"/>
        <end position="917"/>
    </location>
</feature>
<dbReference type="CTD" id="108709256"/>
<dbReference type="OMA" id="THATGCP"/>
<accession>A0A1L8H5E3</accession>
<dbReference type="RefSeq" id="XP_018104431.1">
    <property type="nucleotide sequence ID" value="XM_018248942.2"/>
</dbReference>
<evidence type="ECO:0000313" key="11">
    <source>
        <dbReference type="Proteomes" id="UP000186698"/>
    </source>
</evidence>
<evidence type="ECO:0000313" key="13">
    <source>
        <dbReference type="RefSeq" id="XP_018104431.1"/>
    </source>
</evidence>
<dbReference type="Gene3D" id="3.30.710.10">
    <property type="entry name" value="Potassium Channel Kv1.1, Chain A"/>
    <property type="match status" value="1"/>
</dbReference>
<feature type="domain" description="C2H2-type" evidence="10">
    <location>
        <begin position="726"/>
        <end position="754"/>
    </location>
</feature>
<dbReference type="Xenbase" id="XB-GENE-17346373">
    <property type="gene designation" value="zbtb21.S"/>
</dbReference>
<keyword evidence="6" id="KW-0539">Nucleus</keyword>
<evidence type="ECO:0000256" key="2">
    <source>
        <dbReference type="ARBA" id="ARBA00022723"/>
    </source>
</evidence>
<dbReference type="Proteomes" id="UP000186698">
    <property type="component" value="Chromosome 2S"/>
</dbReference>
<keyword evidence="5" id="KW-0862">Zinc</keyword>
<proteinExistence type="predicted"/>
<dbReference type="InterPro" id="IPR011333">
    <property type="entry name" value="SKP1/BTB/POZ_sf"/>
</dbReference>
<dbReference type="PANTHER" id="PTHR24394:SF15">
    <property type="entry name" value="ZINC FINGER AND BTB DOMAIN-CONTAINING PROTEIN 21"/>
    <property type="match status" value="1"/>
</dbReference>
<keyword evidence="3" id="KW-0677">Repeat</keyword>
<dbReference type="AGR" id="Xenbase:XB-GENE-17346373"/>
<dbReference type="FunFam" id="3.30.160.60:FF:000921">
    <property type="entry name" value="zinc finger and BTB domain-containing protein 21"/>
    <property type="match status" value="1"/>
</dbReference>
<keyword evidence="11" id="KW-1185">Reference proteome</keyword>
<sequence>MEGLMHYINPEHASCMLNALNEERLKEQFCDVLLIVGDQKFRAHKNILAATSEYFQSLFNETNNESQMVFQLDFCEADAFESVLNYIYSSSILVEKSSLAIVQELGYSLGINFLTNILSKTPQTPFSSFANADFKEDDEKRSVIVCQSRLEAQDRDISHVQHAKSHPLKPSLLPQGKTHGNRQHLRLSEPPNCLLAERKWRNSYASDDQGISRRVKRKSTLPQKSSPKLESGCLLGNTPEIFEKQTLAPVPSSYSSSEYPYSGLVRKKESVPVKEEEEESVVYYSKLELTSVGSTNKNTDHSGPLVKSLLQRSLSMDSQVPAYSHSAEFQSLDGTSAMIDNSNKAMASTGFQSQSKTGTTLDSIDKENLKISFVSSKPHSRESIPEKDVHIKKELGSPPSESSEIFRVTVGDASPPSNRQVPVKGNDIPNIIKMPIKRKLQADRRMLPSRRVKMKAEDSPDQDNSLGEGSLILDADSSDSESSKELYGEGSERRQNKKFKCKHCLKIFRSTAGLNRHVNMYHNPEKPYACDICHKRFHTNFKVWTHCQTQHGIVRNPSPASSGSTVLDDKFQRKLIDMVREREIKKALLFRLRRGKQGFQGSSSSQAQALRRSLRTRSKSSYICNHCGKSYRFLSQFKQHCKMHPGEKNPFESKPNKHKEPSPPKSPEENQEFNCRLCNAKFPSFVEQGNHERMCRNATLCPYCSLRFASPDLKNEHERKCEYKKLTCLECMRTFKSSFSIWRHQVEVHNQNTMAPTENLSLPLIDHNGEVRDASRMRSLAESSQVNSFLASKEDEIYSDSSDHMTFDSEDSNCLPEDLSLSKQFIGQVKEEPADDMEDDSESNYGHKEELSDSERGVWACEKCGKIFTVHKQLERHQELLCSVKPFICHVCNKAFRTNFRLWSHFQSHMSHGADSPLKEPEISAPVSSPSPPPPAPPPSPPPPKLQPAIQGSHATSPDKIAPPKMFAPQESDTLFYHAPPLSAITFKRQFMCKLCHRTFKTAFSLWSHEQTHN</sequence>
<dbReference type="InterPro" id="IPR000210">
    <property type="entry name" value="BTB/POZ_dom"/>
</dbReference>
<feature type="region of interest" description="Disordered" evidence="8">
    <location>
        <begin position="156"/>
        <end position="188"/>
    </location>
</feature>
<gene>
    <name evidence="12 13 14 15" type="primary">zbtb21.S</name>
</gene>
<dbReference type="PROSITE" id="PS00028">
    <property type="entry name" value="ZINC_FINGER_C2H2_1"/>
    <property type="match status" value="6"/>
</dbReference>
<evidence type="ECO:0000313" key="14">
    <source>
        <dbReference type="RefSeq" id="XP_041439376.1"/>
    </source>
</evidence>
<dbReference type="OrthoDB" id="6359816at2759"/>
<feature type="domain" description="BTB" evidence="9">
    <location>
        <begin position="30"/>
        <end position="96"/>
    </location>
</feature>
<dbReference type="Pfam" id="PF18450">
    <property type="entry name" value="zf_C2H2_6"/>
    <property type="match status" value="1"/>
</dbReference>
<evidence type="ECO:0000256" key="8">
    <source>
        <dbReference type="SAM" id="MobiDB-lite"/>
    </source>
</evidence>
<evidence type="ECO:0000256" key="3">
    <source>
        <dbReference type="ARBA" id="ARBA00022737"/>
    </source>
</evidence>
<dbReference type="PANTHER" id="PTHR24394">
    <property type="entry name" value="ZINC FINGER PROTEIN"/>
    <property type="match status" value="1"/>
</dbReference>
<evidence type="ECO:0000256" key="5">
    <source>
        <dbReference type="ARBA" id="ARBA00022833"/>
    </source>
</evidence>
<feature type="region of interest" description="Disordered" evidence="8">
    <location>
        <begin position="206"/>
        <end position="232"/>
    </location>
</feature>
<keyword evidence="2" id="KW-0479">Metal-binding</keyword>
<feature type="compositionally biased region" description="Basic and acidic residues" evidence="8">
    <location>
        <begin position="379"/>
        <end position="395"/>
    </location>
</feature>
<dbReference type="GeneID" id="108709256"/>
<feature type="region of interest" description="Disordered" evidence="8">
    <location>
        <begin position="831"/>
        <end position="852"/>
    </location>
</feature>
<dbReference type="InterPro" id="IPR036236">
    <property type="entry name" value="Znf_C2H2_sf"/>
</dbReference>
<dbReference type="SMART" id="SM00225">
    <property type="entry name" value="BTB"/>
    <property type="match status" value="1"/>
</dbReference>
<feature type="compositionally biased region" description="Basic and acidic residues" evidence="8">
    <location>
        <begin position="645"/>
        <end position="668"/>
    </location>
</feature>
<dbReference type="Bgee" id="108709256">
    <property type="expression patterns" value="Expressed in testis and 19 other cell types or tissues"/>
</dbReference>
<feature type="region of interest" description="Disordered" evidence="8">
    <location>
        <begin position="645"/>
        <end position="669"/>
    </location>
</feature>
<dbReference type="PROSITE" id="PS50157">
    <property type="entry name" value="ZINC_FINGER_C2H2_2"/>
    <property type="match status" value="6"/>
</dbReference>
<feature type="domain" description="C2H2-type" evidence="10">
    <location>
        <begin position="991"/>
        <end position="1014"/>
    </location>
</feature>
<feature type="domain" description="C2H2-type" evidence="10">
    <location>
        <begin position="859"/>
        <end position="886"/>
    </location>
</feature>
<comment type="subcellular location">
    <subcellularLocation>
        <location evidence="1">Nucleus</location>
    </subcellularLocation>
</comment>
<dbReference type="KEGG" id="xla:108709256"/>
<dbReference type="InterPro" id="IPR041011">
    <property type="entry name" value="Znf_C2H2_6"/>
</dbReference>
<feature type="region of interest" description="Disordered" evidence="8">
    <location>
        <begin position="375"/>
        <end position="404"/>
    </location>
</feature>
<dbReference type="Gene3D" id="3.30.160.60">
    <property type="entry name" value="Classic Zinc Finger"/>
    <property type="match status" value="6"/>
</dbReference>
<evidence type="ECO:0000256" key="7">
    <source>
        <dbReference type="PROSITE-ProRule" id="PRU00042"/>
    </source>
</evidence>
<dbReference type="RefSeq" id="XP_041439376.1">
    <property type="nucleotide sequence ID" value="XM_041583442.1"/>
</dbReference>
<dbReference type="GO" id="GO:0000981">
    <property type="term" value="F:DNA-binding transcription factor activity, RNA polymerase II-specific"/>
    <property type="evidence" value="ECO:0000318"/>
    <property type="project" value="GO_Central"/>
</dbReference>
<feature type="compositionally biased region" description="Pro residues" evidence="8">
    <location>
        <begin position="929"/>
        <end position="946"/>
    </location>
</feature>
<dbReference type="SMART" id="SM00355">
    <property type="entry name" value="ZnF_C2H2"/>
    <property type="match status" value="9"/>
</dbReference>
<protein>
    <submittedName>
        <fullName evidence="12 13">Zinc finger and BTB domain-containing protein 21</fullName>
    </submittedName>
</protein>
<dbReference type="Pfam" id="PF00651">
    <property type="entry name" value="BTB"/>
    <property type="match status" value="1"/>
</dbReference>
<dbReference type="GO" id="GO:0006357">
    <property type="term" value="P:regulation of transcription by RNA polymerase II"/>
    <property type="evidence" value="ECO:0000318"/>
    <property type="project" value="GO_Central"/>
</dbReference>
<feature type="region of interest" description="Disordered" evidence="8">
    <location>
        <begin position="911"/>
        <end position="965"/>
    </location>
</feature>
<feature type="domain" description="C2H2-type" evidence="10">
    <location>
        <begin position="622"/>
        <end position="649"/>
    </location>
</feature>
<dbReference type="STRING" id="8355.A0A1L8H5E3"/>
<dbReference type="PROSITE" id="PS50097">
    <property type="entry name" value="BTB"/>
    <property type="match status" value="1"/>
</dbReference>
<feature type="region of interest" description="Disordered" evidence="8">
    <location>
        <begin position="450"/>
        <end position="492"/>
    </location>
</feature>
<evidence type="ECO:0000259" key="10">
    <source>
        <dbReference type="PROSITE" id="PS50157"/>
    </source>
</evidence>
<evidence type="ECO:0000259" key="9">
    <source>
        <dbReference type="PROSITE" id="PS50097"/>
    </source>
</evidence>
<reference evidence="12 13" key="1">
    <citation type="submission" date="2022-04" db="UniProtKB">
        <authorList>
            <consortium name="RefSeq"/>
        </authorList>
    </citation>
    <scope>IDENTIFICATION</scope>
    <source>
        <strain evidence="11 12">J_2021</strain>
        <tissue evidence="12 13">Erythrocytes</tissue>
    </source>
</reference>
<feature type="domain" description="C2H2-type" evidence="10">
    <location>
        <begin position="499"/>
        <end position="527"/>
    </location>
</feature>
<dbReference type="InterPro" id="IPR013087">
    <property type="entry name" value="Znf_C2H2_type"/>
</dbReference>
<dbReference type="GO" id="GO:0005634">
    <property type="term" value="C:nucleus"/>
    <property type="evidence" value="ECO:0000318"/>
    <property type="project" value="GO_Central"/>
</dbReference>
<evidence type="ECO:0000256" key="1">
    <source>
        <dbReference type="ARBA" id="ARBA00004123"/>
    </source>
</evidence>
<dbReference type="AlphaFoldDB" id="A0A1L8H5E3"/>
<dbReference type="FunFam" id="3.30.160.60:FF:000777">
    <property type="entry name" value="zinc finger and BTB domain-containing protein 21"/>
    <property type="match status" value="1"/>
</dbReference>
<organism evidence="12">
    <name type="scientific">Xenopus laevis</name>
    <name type="common">African clawed frog</name>
    <dbReference type="NCBI Taxonomy" id="8355"/>
    <lineage>
        <taxon>Eukaryota</taxon>
        <taxon>Metazoa</taxon>
        <taxon>Chordata</taxon>
        <taxon>Craniata</taxon>
        <taxon>Vertebrata</taxon>
        <taxon>Euteleostomi</taxon>
        <taxon>Amphibia</taxon>
        <taxon>Batrachia</taxon>
        <taxon>Anura</taxon>
        <taxon>Pipoidea</taxon>
        <taxon>Pipidae</taxon>
        <taxon>Xenopodinae</taxon>
        <taxon>Xenopus</taxon>
        <taxon>Xenopus</taxon>
    </lineage>
</organism>
<dbReference type="PaxDb" id="8355-A0A1L8H5E3"/>
<evidence type="ECO:0000256" key="6">
    <source>
        <dbReference type="ARBA" id="ARBA00023242"/>
    </source>
</evidence>
<dbReference type="SUPFAM" id="SSF57667">
    <property type="entry name" value="beta-beta-alpha zinc fingers"/>
    <property type="match status" value="6"/>
</dbReference>
<dbReference type="SUPFAM" id="SSF54695">
    <property type="entry name" value="POZ domain"/>
    <property type="match status" value="1"/>
</dbReference>
<feature type="compositionally biased region" description="Acidic residues" evidence="8">
    <location>
        <begin position="833"/>
        <end position="842"/>
    </location>
</feature>
<name>A0A1L8H5E3_XENLA</name>
<evidence type="ECO:0000256" key="4">
    <source>
        <dbReference type="ARBA" id="ARBA00022771"/>
    </source>
</evidence>
<dbReference type="Pfam" id="PF00096">
    <property type="entry name" value="zf-C2H2"/>
    <property type="match status" value="2"/>
</dbReference>
<evidence type="ECO:0000313" key="12">
    <source>
        <dbReference type="RefSeq" id="XP_018104429.1"/>
    </source>
</evidence>
<dbReference type="GO" id="GO:0008270">
    <property type="term" value="F:zinc ion binding"/>
    <property type="evidence" value="ECO:0007669"/>
    <property type="project" value="UniProtKB-KW"/>
</dbReference>